<reference evidence="1" key="1">
    <citation type="submission" date="2020-02" db="EMBL/GenBank/DDBJ databases">
        <authorList>
            <person name="Meier V. D."/>
        </authorList>
    </citation>
    <scope>NUCLEOTIDE SEQUENCE</scope>
    <source>
        <strain evidence="1">AVDCRST_MAG01</strain>
    </source>
</reference>
<accession>A0A6J4QGE1</accession>
<name>A0A6J4QGE1_9ACTN</name>
<gene>
    <name evidence="1" type="ORF">AVDCRST_MAG01-01-3797</name>
</gene>
<feature type="non-terminal residue" evidence="1">
    <location>
        <position position="54"/>
    </location>
</feature>
<organism evidence="1">
    <name type="scientific">uncultured Rubrobacteraceae bacterium</name>
    <dbReference type="NCBI Taxonomy" id="349277"/>
    <lineage>
        <taxon>Bacteria</taxon>
        <taxon>Bacillati</taxon>
        <taxon>Actinomycetota</taxon>
        <taxon>Rubrobacteria</taxon>
        <taxon>Rubrobacterales</taxon>
        <taxon>Rubrobacteraceae</taxon>
        <taxon>environmental samples</taxon>
    </lineage>
</organism>
<protein>
    <submittedName>
        <fullName evidence="1">Uncharacterized protein</fullName>
    </submittedName>
</protein>
<dbReference type="AlphaFoldDB" id="A0A6J4QGE1"/>
<dbReference type="EMBL" id="CADCUW010000493">
    <property type="protein sequence ID" value="CAA9442581.1"/>
    <property type="molecule type" value="Genomic_DNA"/>
</dbReference>
<proteinExistence type="predicted"/>
<evidence type="ECO:0000313" key="1">
    <source>
        <dbReference type="EMBL" id="CAA9442581.1"/>
    </source>
</evidence>
<sequence length="54" mass="5972">MGLFSTGRQHDGFSGFFGGTTHERKAGATRADRPLRARLIHLLFEAGDLLPKLF</sequence>